<dbReference type="AlphaFoldDB" id="A0AAU7DE07"/>
<dbReference type="Gene3D" id="1.10.443.10">
    <property type="entry name" value="Intergrase catalytic core"/>
    <property type="match status" value="1"/>
</dbReference>
<feature type="domain" description="Tyr recombinase" evidence="2">
    <location>
        <begin position="48"/>
        <end position="237"/>
    </location>
</feature>
<dbReference type="CDD" id="cd00397">
    <property type="entry name" value="DNA_BRE_C"/>
    <property type="match status" value="1"/>
</dbReference>
<dbReference type="GO" id="GO:0015074">
    <property type="term" value="P:DNA integration"/>
    <property type="evidence" value="ECO:0007669"/>
    <property type="project" value="InterPro"/>
</dbReference>
<gene>
    <name evidence="3" type="ORF">P8936_11645</name>
</gene>
<sequence length="241" mass="27333">MLFQRALRKRGCGARTIHNLHSYTASFLRFAGVKAGVIPKRAPQYERAIPETYTREELDGFFASLTNEQHVVTFKIALQCGLREQELMHLQWPDIDFAKKTLLVRSKPEWGFAIKDKEERSLPLPDGLAALLKGYKKDGQLFVTGTKGNKPNTHLLRTLKRLVKAAGLNCGACGACVERSECERWFLHKFRSSYATALLRGGLDVRSVQKLMGHSDLESTMRYLRPAEDAELQDRVNAIVW</sequence>
<accession>A0AAU7DE07</accession>
<dbReference type="PROSITE" id="PS51898">
    <property type="entry name" value="TYR_RECOMBINASE"/>
    <property type="match status" value="1"/>
</dbReference>
<organism evidence="3">
    <name type="scientific">Edaphobacter paludis</name>
    <dbReference type="NCBI Taxonomy" id="3035702"/>
    <lineage>
        <taxon>Bacteria</taxon>
        <taxon>Pseudomonadati</taxon>
        <taxon>Acidobacteriota</taxon>
        <taxon>Terriglobia</taxon>
        <taxon>Terriglobales</taxon>
        <taxon>Acidobacteriaceae</taxon>
        <taxon>Edaphobacter</taxon>
    </lineage>
</organism>
<reference evidence="3" key="1">
    <citation type="submission" date="2023-03" db="EMBL/GenBank/DDBJ databases">
        <title>Edaphobacter sp.</title>
        <authorList>
            <person name="Huber K.J."/>
            <person name="Papendorf J."/>
            <person name="Pilke C."/>
            <person name="Bunk B."/>
            <person name="Sproeer C."/>
            <person name="Pester M."/>
        </authorList>
    </citation>
    <scope>NUCLEOTIDE SEQUENCE</scope>
    <source>
        <strain evidence="3">DSM 109920</strain>
    </source>
</reference>
<dbReference type="InterPro" id="IPR002104">
    <property type="entry name" value="Integrase_catalytic"/>
</dbReference>
<dbReference type="SUPFAM" id="SSF56349">
    <property type="entry name" value="DNA breaking-rejoining enzymes"/>
    <property type="match status" value="1"/>
</dbReference>
<dbReference type="InterPro" id="IPR050090">
    <property type="entry name" value="Tyrosine_recombinase_XerCD"/>
</dbReference>
<dbReference type="InterPro" id="IPR011010">
    <property type="entry name" value="DNA_brk_join_enz"/>
</dbReference>
<keyword evidence="1" id="KW-0233">DNA recombination</keyword>
<dbReference type="PANTHER" id="PTHR30349:SF64">
    <property type="entry name" value="PROPHAGE INTEGRASE INTD-RELATED"/>
    <property type="match status" value="1"/>
</dbReference>
<dbReference type="PANTHER" id="PTHR30349">
    <property type="entry name" value="PHAGE INTEGRASE-RELATED"/>
    <property type="match status" value="1"/>
</dbReference>
<dbReference type="InterPro" id="IPR013762">
    <property type="entry name" value="Integrase-like_cat_sf"/>
</dbReference>
<protein>
    <submittedName>
        <fullName evidence="3">Site-specific integrase</fullName>
    </submittedName>
</protein>
<dbReference type="Pfam" id="PF00589">
    <property type="entry name" value="Phage_integrase"/>
    <property type="match status" value="1"/>
</dbReference>
<dbReference type="GO" id="GO:0006310">
    <property type="term" value="P:DNA recombination"/>
    <property type="evidence" value="ECO:0007669"/>
    <property type="project" value="UniProtKB-KW"/>
</dbReference>
<name>A0AAU7DE07_9BACT</name>
<evidence type="ECO:0000313" key="3">
    <source>
        <dbReference type="EMBL" id="XBH15305.1"/>
    </source>
</evidence>
<proteinExistence type="predicted"/>
<dbReference type="EMBL" id="CP121195">
    <property type="protein sequence ID" value="XBH15305.1"/>
    <property type="molecule type" value="Genomic_DNA"/>
</dbReference>
<evidence type="ECO:0000256" key="1">
    <source>
        <dbReference type="ARBA" id="ARBA00023172"/>
    </source>
</evidence>
<evidence type="ECO:0000259" key="2">
    <source>
        <dbReference type="PROSITE" id="PS51898"/>
    </source>
</evidence>
<dbReference type="GO" id="GO:0003677">
    <property type="term" value="F:DNA binding"/>
    <property type="evidence" value="ECO:0007669"/>
    <property type="project" value="InterPro"/>
</dbReference>